<feature type="region of interest" description="Disordered" evidence="1">
    <location>
        <begin position="131"/>
        <end position="150"/>
    </location>
</feature>
<dbReference type="GO" id="GO:0004722">
    <property type="term" value="F:protein serine/threonine phosphatase activity"/>
    <property type="evidence" value="ECO:0007669"/>
    <property type="project" value="InterPro"/>
</dbReference>
<dbReference type="eggNOG" id="KOG0698">
    <property type="taxonomic scope" value="Eukaryota"/>
</dbReference>
<evidence type="ECO:0000256" key="1">
    <source>
        <dbReference type="SAM" id="MobiDB-lite"/>
    </source>
</evidence>
<protein>
    <recommendedName>
        <fullName evidence="2">PPM-type phosphatase domain-containing protein</fullName>
    </recommendedName>
</protein>
<accession>A0A0D3I345</accession>
<dbReference type="RefSeq" id="XP_005758109.1">
    <property type="nucleotide sequence ID" value="XM_005758052.1"/>
</dbReference>
<dbReference type="PANTHER" id="PTHR47992">
    <property type="entry name" value="PROTEIN PHOSPHATASE"/>
    <property type="match status" value="1"/>
</dbReference>
<dbReference type="Gene3D" id="3.60.40.10">
    <property type="entry name" value="PPM-type phosphatase domain"/>
    <property type="match status" value="1"/>
</dbReference>
<reference evidence="4" key="1">
    <citation type="journal article" date="2013" name="Nature">
        <title>Pan genome of the phytoplankton Emiliania underpins its global distribution.</title>
        <authorList>
            <person name="Read B.A."/>
            <person name="Kegel J."/>
            <person name="Klute M.J."/>
            <person name="Kuo A."/>
            <person name="Lefebvre S.C."/>
            <person name="Maumus F."/>
            <person name="Mayer C."/>
            <person name="Miller J."/>
            <person name="Monier A."/>
            <person name="Salamov A."/>
            <person name="Young J."/>
            <person name="Aguilar M."/>
            <person name="Claverie J.M."/>
            <person name="Frickenhaus S."/>
            <person name="Gonzalez K."/>
            <person name="Herman E.K."/>
            <person name="Lin Y.C."/>
            <person name="Napier J."/>
            <person name="Ogata H."/>
            <person name="Sarno A.F."/>
            <person name="Shmutz J."/>
            <person name="Schroeder D."/>
            <person name="de Vargas C."/>
            <person name="Verret F."/>
            <person name="von Dassow P."/>
            <person name="Valentin K."/>
            <person name="Van de Peer Y."/>
            <person name="Wheeler G."/>
            <person name="Dacks J.B."/>
            <person name="Delwiche C.F."/>
            <person name="Dyhrman S.T."/>
            <person name="Glockner G."/>
            <person name="John U."/>
            <person name="Richards T."/>
            <person name="Worden A.Z."/>
            <person name="Zhang X."/>
            <person name="Grigoriev I.V."/>
            <person name="Allen A.E."/>
            <person name="Bidle K."/>
            <person name="Borodovsky M."/>
            <person name="Bowler C."/>
            <person name="Brownlee C."/>
            <person name="Cock J.M."/>
            <person name="Elias M."/>
            <person name="Gladyshev V.N."/>
            <person name="Groth M."/>
            <person name="Guda C."/>
            <person name="Hadaegh A."/>
            <person name="Iglesias-Rodriguez M.D."/>
            <person name="Jenkins J."/>
            <person name="Jones B.M."/>
            <person name="Lawson T."/>
            <person name="Leese F."/>
            <person name="Lindquist E."/>
            <person name="Lobanov A."/>
            <person name="Lomsadze A."/>
            <person name="Malik S.B."/>
            <person name="Marsh M.E."/>
            <person name="Mackinder L."/>
            <person name="Mock T."/>
            <person name="Mueller-Roeber B."/>
            <person name="Pagarete A."/>
            <person name="Parker M."/>
            <person name="Probert I."/>
            <person name="Quesneville H."/>
            <person name="Raines C."/>
            <person name="Rensing S.A."/>
            <person name="Riano-Pachon D.M."/>
            <person name="Richier S."/>
            <person name="Rokitta S."/>
            <person name="Shiraiwa Y."/>
            <person name="Soanes D.M."/>
            <person name="van der Giezen M."/>
            <person name="Wahlund T.M."/>
            <person name="Williams B."/>
            <person name="Wilson W."/>
            <person name="Wolfe G."/>
            <person name="Wurch L.L."/>
        </authorList>
    </citation>
    <scope>NUCLEOTIDE SEQUENCE</scope>
</reference>
<feature type="compositionally biased region" description="Low complexity" evidence="1">
    <location>
        <begin position="1"/>
        <end position="21"/>
    </location>
</feature>
<dbReference type="PROSITE" id="PS51746">
    <property type="entry name" value="PPM_2"/>
    <property type="match status" value="1"/>
</dbReference>
<name>A0A0D3I345_EMIH1</name>
<sequence>MRQLGGSSAASQSAVYSVGVSTSPSFSVKAPSTPESTPRRPDPDAESTPSCPGGSERTTRAPLSEHFAEKLEAAMQEVSLAASRAATASHQAAQAALACERFTKAAEVARVEAAAAAATAAAVARAAMANSDELPASPQPSMTFRQRRGSKHLDLIQDAIADPTNSQTSDAPATEAARTFRRRRSSKDLSGELPIGATRRGPMSWSDAVAGAVPDGSSGAEPETFHELHSPDKMDWPTKRCSATELGEEADEAELPFDPALVCSFSCHGIEPSPQGTGQHKDGKAVSGYAMDILVDEIERRLLADEAIADAFKRAFEATNEALRFASGVNARVSGACALAVLLHGTRIWCAGAGDCRAVIGAVNDAGDSVAIRLSVDHRPTDPIERQRIEAAGAAVWEGCDDPQHGVEPARVYRDLGQRSSGPGLAMSRCLGDLDDADAGIVPTPAVRYYELSPQVPRDGQRDLFLVLASDGVWEHLSDEEVVRLVSRFHASGQPASVACTNLMASAAMCWRREEGNYRDDITALVAYLPCIGSCGRGE</sequence>
<dbReference type="PaxDb" id="2903-EOD05680"/>
<proteinExistence type="predicted"/>
<dbReference type="SUPFAM" id="SSF81606">
    <property type="entry name" value="PP2C-like"/>
    <property type="match status" value="1"/>
</dbReference>
<dbReference type="KEGG" id="ehx:EMIHUDRAFT_453677"/>
<evidence type="ECO:0000313" key="3">
    <source>
        <dbReference type="EnsemblProtists" id="EOD05680"/>
    </source>
</evidence>
<dbReference type="SMART" id="SM00332">
    <property type="entry name" value="PP2Cc"/>
    <property type="match status" value="1"/>
</dbReference>
<feature type="domain" description="PPM-type phosphatase" evidence="2">
    <location>
        <begin position="262"/>
        <end position="529"/>
    </location>
</feature>
<feature type="compositionally biased region" description="Basic and acidic residues" evidence="1">
    <location>
        <begin position="223"/>
        <end position="236"/>
    </location>
</feature>
<dbReference type="GeneID" id="17251772"/>
<organism evidence="3 4">
    <name type="scientific">Emiliania huxleyi (strain CCMP1516)</name>
    <dbReference type="NCBI Taxonomy" id="280463"/>
    <lineage>
        <taxon>Eukaryota</taxon>
        <taxon>Haptista</taxon>
        <taxon>Haptophyta</taxon>
        <taxon>Prymnesiophyceae</taxon>
        <taxon>Isochrysidales</taxon>
        <taxon>Noelaerhabdaceae</taxon>
        <taxon>Emiliania</taxon>
    </lineage>
</organism>
<dbReference type="HOGENOM" id="CLU_588559_0_0_1"/>
<dbReference type="STRING" id="2903.R1CTM4"/>
<dbReference type="CDD" id="cd00143">
    <property type="entry name" value="PP2Cc"/>
    <property type="match status" value="1"/>
</dbReference>
<reference evidence="3" key="2">
    <citation type="submission" date="2024-10" db="UniProtKB">
        <authorList>
            <consortium name="EnsemblProtists"/>
        </authorList>
    </citation>
    <scope>IDENTIFICATION</scope>
</reference>
<dbReference type="InterPro" id="IPR001932">
    <property type="entry name" value="PPM-type_phosphatase-like_dom"/>
</dbReference>
<evidence type="ECO:0000313" key="4">
    <source>
        <dbReference type="Proteomes" id="UP000013827"/>
    </source>
</evidence>
<dbReference type="Proteomes" id="UP000013827">
    <property type="component" value="Unassembled WGS sequence"/>
</dbReference>
<dbReference type="InterPro" id="IPR036457">
    <property type="entry name" value="PPM-type-like_dom_sf"/>
</dbReference>
<feature type="region of interest" description="Disordered" evidence="1">
    <location>
        <begin position="161"/>
        <end position="236"/>
    </location>
</feature>
<dbReference type="InterPro" id="IPR015655">
    <property type="entry name" value="PP2C"/>
</dbReference>
<feature type="region of interest" description="Disordered" evidence="1">
    <location>
        <begin position="1"/>
        <end position="63"/>
    </location>
</feature>
<keyword evidence="4" id="KW-1185">Reference proteome</keyword>
<evidence type="ECO:0000259" key="2">
    <source>
        <dbReference type="PROSITE" id="PS51746"/>
    </source>
</evidence>
<dbReference type="Pfam" id="PF00481">
    <property type="entry name" value="PP2C"/>
    <property type="match status" value="1"/>
</dbReference>
<dbReference type="AlphaFoldDB" id="A0A0D3I345"/>
<dbReference type="EnsemblProtists" id="EOD05680">
    <property type="protein sequence ID" value="EOD05680"/>
    <property type="gene ID" value="EMIHUDRAFT_453677"/>
</dbReference>
<dbReference type="OMA" id="ASAAMCW"/>